<dbReference type="PROSITE" id="PS51892">
    <property type="entry name" value="SUBTILASE"/>
    <property type="match status" value="1"/>
</dbReference>
<dbReference type="Pfam" id="PF00082">
    <property type="entry name" value="Peptidase_S8"/>
    <property type="match status" value="1"/>
</dbReference>
<evidence type="ECO:0000256" key="3">
    <source>
        <dbReference type="ARBA" id="ARBA00022670"/>
    </source>
</evidence>
<feature type="region of interest" description="Disordered" evidence="10">
    <location>
        <begin position="564"/>
        <end position="592"/>
    </location>
</feature>
<evidence type="ECO:0000256" key="2">
    <source>
        <dbReference type="ARBA" id="ARBA00022512"/>
    </source>
</evidence>
<evidence type="ECO:0000256" key="11">
    <source>
        <dbReference type="SAM" id="SignalP"/>
    </source>
</evidence>
<dbReference type="PROSITE" id="PS51272">
    <property type="entry name" value="SLH"/>
    <property type="match status" value="3"/>
</dbReference>
<dbReference type="InterPro" id="IPR006311">
    <property type="entry name" value="TAT_signal"/>
</dbReference>
<evidence type="ECO:0000256" key="5">
    <source>
        <dbReference type="ARBA" id="ARBA00022801"/>
    </source>
</evidence>
<dbReference type="SUPFAM" id="SSF52743">
    <property type="entry name" value="Subtilisin-like"/>
    <property type="match status" value="1"/>
</dbReference>
<keyword evidence="6 8" id="KW-0720">Serine protease</keyword>
<dbReference type="PANTHER" id="PTHR43806">
    <property type="entry name" value="PEPTIDASE S8"/>
    <property type="match status" value="1"/>
</dbReference>
<evidence type="ECO:0000256" key="4">
    <source>
        <dbReference type="ARBA" id="ARBA00022729"/>
    </source>
</evidence>
<keyword evidence="5 8" id="KW-0378">Hydrolase</keyword>
<dbReference type="PATRIC" id="fig|37923.10.peg.1535"/>
<feature type="active site" description="Charge relay system" evidence="7 8">
    <location>
        <position position="268"/>
    </location>
</feature>
<evidence type="ECO:0000256" key="1">
    <source>
        <dbReference type="ARBA" id="ARBA00011073"/>
    </source>
</evidence>
<dbReference type="PRINTS" id="PR00723">
    <property type="entry name" value="SUBTILISIN"/>
</dbReference>
<sequence length="1288" mass="134443">MSPRFLSGSRRSAKACAAAALGLTLALSSGLPAFAETIQGSAPDDTSLSAGSSSPVLADDVAQAHGNIAVYVQLKGVSAFEATQAGGRVGGELQNRASQVQAIAGQVQATGQQMAGDSGSQVLYTTHNALRGVAMQGDADQIKKLAERDDVQRISKIIPKERVNAGADVDTGAASAWENPGVTGKDVTIAVIDTGLDYTHADFGGPGTQEAYAKAKDLKTFPTKDSGLIDPNKVISGYDLAGDAYDARLATSVPQPDANPLDCKAAGHGTHVAGTAGGYGVTKDGKTFTGDYSKLTADEVKAMKIGPGTAPEAKLTSLRVFGCEGSTNLVGAALDRTLDPNGDGDYSDAAQIASISIGSDFGIADDPENDIVNALNRAGVLSVIAAGNAGDSYDVAGSPGSATSALTVANSIGSTVAVDQAEVLAPEDVKGDVTGSYSQSFDYTAAKPEQLEGTVTTVPEANKYGCQPFTGQDFAGKWVYLDWADDATGQYPCGSKVRFDNAQNAGAKGVVLTSDVTVEDAGIAGNSGIPGIRLDKASADKVDAAAKAGTLRIKVGPGMIGAGRVDSGSQDYSNASTSRGEHGSAGYTKPDVAAPGTSIASAGVGSGNGIEVMTGTSMATPHTSGVAALVWQKHRNYTPQNVKAAIMNTATHDVKNANGTTESVERVGSGRVDAVRAVNQDVIVYNADRPDIVSQSFGVTEAKTNGGVQRFTRKITVDNIGNRAHTYVVSFAGTTQMPGVSFSYDPTVSVGSGGKATITVTATVDPKALVKTQDPAQAKIQLGKARQYIGSLSGRLVLSENGQDLRLPLQIAPKPVSDMKVDANAIEFKDAKTAQTQVSLAGTALNQGGYRSALGAFELGASSPRLQSTSLPAPSTQALDLQYVGTAVKDGKLAIGISTWGNLVSVMPSSEFQVLLDTDGNGRPDWVVVTTRATGLDYPLVGLVRVVGNSLQRDGAGNIVYTDQQPLNGSWGDTDTNTMDTNAIVLPVDLTKMGLDPAQKDLSISYAVSTFSYAQSDAIDSTDAITFKPNQPKVAFDSSKRINSVLLSDEPGTLSVTRGSAEDAQALFLHLHNGTGDLSGIKQGEDGGRAQVLTVKSGKTEVVENPRFKDVPTSYPFYNEIAWLATKKITTGWPDGTYRPSAPVERGQMAAFLYRMAGSPAYTPPSKSPFKDVSTNYVFYKEISWLASQGITTGWPDGTFRPSASVERGQMAAFMYRMAGSPAYTPPAKSPFKDVSTNYVFYRQVAWMNDQKIAKGWNDGTFRPSASVERGQMAAFLYRYDHEVLGNR</sequence>
<dbReference type="GO" id="GO:0006508">
    <property type="term" value="P:proteolysis"/>
    <property type="evidence" value="ECO:0007669"/>
    <property type="project" value="UniProtKB-KW"/>
</dbReference>
<evidence type="ECO:0000256" key="7">
    <source>
        <dbReference type="PIRSR" id="PIRSR615500-1"/>
    </source>
</evidence>
<dbReference type="CDD" id="cd07474">
    <property type="entry name" value="Peptidases_S8_subtilisin_Vpr-like"/>
    <property type="match status" value="1"/>
</dbReference>
<dbReference type="GO" id="GO:0004252">
    <property type="term" value="F:serine-type endopeptidase activity"/>
    <property type="evidence" value="ECO:0007669"/>
    <property type="project" value="UniProtKB-UniRule"/>
</dbReference>
<feature type="active site" description="Charge relay system" evidence="7 8">
    <location>
        <position position="193"/>
    </location>
</feature>
<comment type="similarity">
    <text evidence="1 8 9">Belongs to the peptidase S8 family.</text>
</comment>
<evidence type="ECO:0000256" key="10">
    <source>
        <dbReference type="SAM" id="MobiDB-lite"/>
    </source>
</evidence>
<dbReference type="RefSeq" id="WP_058731001.1">
    <property type="nucleotide sequence ID" value="NZ_JBEYYV010000001.1"/>
</dbReference>
<keyword evidence="14" id="KW-1185">Reference proteome</keyword>
<dbReference type="Proteomes" id="UP000053171">
    <property type="component" value="Unassembled WGS sequence"/>
</dbReference>
<dbReference type="PROSITE" id="PS00136">
    <property type="entry name" value="SUBTILASE_ASP"/>
    <property type="match status" value="1"/>
</dbReference>
<dbReference type="PROSITE" id="PS00138">
    <property type="entry name" value="SUBTILASE_SER"/>
    <property type="match status" value="1"/>
</dbReference>
<dbReference type="InterPro" id="IPR001119">
    <property type="entry name" value="SLH_dom"/>
</dbReference>
<evidence type="ECO:0000259" key="12">
    <source>
        <dbReference type="PROSITE" id="PS51272"/>
    </source>
</evidence>
<dbReference type="InterPro" id="IPR022398">
    <property type="entry name" value="Peptidase_S8_His-AS"/>
</dbReference>
<keyword evidence="4 11" id="KW-0732">Signal</keyword>
<name>A0A147EC32_9MICC</name>
<dbReference type="InterPro" id="IPR036852">
    <property type="entry name" value="Peptidase_S8/S53_dom_sf"/>
</dbReference>
<dbReference type="InterPro" id="IPR034213">
    <property type="entry name" value="S8_Vpr-like"/>
</dbReference>
<feature type="signal peptide" evidence="11">
    <location>
        <begin position="1"/>
        <end position="35"/>
    </location>
</feature>
<dbReference type="InterPro" id="IPR015500">
    <property type="entry name" value="Peptidase_S8_subtilisin-rel"/>
</dbReference>
<dbReference type="Pfam" id="PF02225">
    <property type="entry name" value="PA"/>
    <property type="match status" value="1"/>
</dbReference>
<evidence type="ECO:0000313" key="13">
    <source>
        <dbReference type="EMBL" id="OAX52540.1"/>
    </source>
</evidence>
<protein>
    <submittedName>
        <fullName evidence="13">Subtilisin</fullName>
    </submittedName>
</protein>
<proteinExistence type="inferred from homology"/>
<feature type="domain" description="SLH" evidence="12">
    <location>
        <begin position="1166"/>
        <end position="1229"/>
    </location>
</feature>
<dbReference type="InterPro" id="IPR000209">
    <property type="entry name" value="Peptidase_S8/S53_dom"/>
</dbReference>
<accession>A0A147EC32</accession>
<dbReference type="InterPro" id="IPR003137">
    <property type="entry name" value="PA_domain"/>
</dbReference>
<dbReference type="Gene3D" id="3.40.50.200">
    <property type="entry name" value="Peptidase S8/S53 domain"/>
    <property type="match status" value="2"/>
</dbReference>
<keyword evidence="3 8" id="KW-0645">Protease</keyword>
<dbReference type="InterPro" id="IPR050131">
    <property type="entry name" value="Peptidase_S8_subtilisin-like"/>
</dbReference>
<comment type="caution">
    <text evidence="13">The sequence shown here is derived from an EMBL/GenBank/DDBJ whole genome shotgun (WGS) entry which is preliminary data.</text>
</comment>
<feature type="domain" description="SLH" evidence="12">
    <location>
        <begin position="1104"/>
        <end position="1165"/>
    </location>
</feature>
<dbReference type="EMBL" id="LJBJ02000003">
    <property type="protein sequence ID" value="OAX52540.1"/>
    <property type="molecule type" value="Genomic_DNA"/>
</dbReference>
<evidence type="ECO:0000256" key="9">
    <source>
        <dbReference type="RuleBase" id="RU003355"/>
    </source>
</evidence>
<feature type="domain" description="SLH" evidence="12">
    <location>
        <begin position="1231"/>
        <end position="1288"/>
    </location>
</feature>
<feature type="active site" description="Charge relay system" evidence="7 8">
    <location>
        <position position="617"/>
    </location>
</feature>
<gene>
    <name evidence="13" type="ORF">AN277_0202760</name>
</gene>
<evidence type="ECO:0000256" key="8">
    <source>
        <dbReference type="PROSITE-ProRule" id="PRU01240"/>
    </source>
</evidence>
<feature type="chain" id="PRO_5015050998" evidence="11">
    <location>
        <begin position="36"/>
        <end position="1288"/>
    </location>
</feature>
<reference evidence="13" key="1">
    <citation type="submission" date="2016-06" db="EMBL/GenBank/DDBJ databases">
        <title>Identification of putative biosynthetic pathways for the production of bioactive secondary metabolites by the marine actinomycete Kocuria kristinae RUTW2-3.</title>
        <authorList>
            <person name="Waterworth S.C."/>
            <person name="Walmsley T.A."/>
            <person name="Matongo T."/>
            <person name="Davies-Coleman M.T."/>
            <person name="Dorrington R.A."/>
        </authorList>
    </citation>
    <scope>NUCLEOTIDE SEQUENCE [LARGE SCALE GENOMIC DNA]</scope>
    <source>
        <strain evidence="13">RUTW2-3</strain>
    </source>
</reference>
<organism evidence="13 14">
    <name type="scientific">Rothia kristinae</name>
    <dbReference type="NCBI Taxonomy" id="37923"/>
    <lineage>
        <taxon>Bacteria</taxon>
        <taxon>Bacillati</taxon>
        <taxon>Actinomycetota</taxon>
        <taxon>Actinomycetes</taxon>
        <taxon>Micrococcales</taxon>
        <taxon>Micrococcaceae</taxon>
        <taxon>Rothia</taxon>
    </lineage>
</organism>
<evidence type="ECO:0000256" key="6">
    <source>
        <dbReference type="ARBA" id="ARBA00022825"/>
    </source>
</evidence>
<keyword evidence="2" id="KW-0964">Secreted</keyword>
<dbReference type="PROSITE" id="PS51318">
    <property type="entry name" value="TAT"/>
    <property type="match status" value="1"/>
</dbReference>
<dbReference type="Pfam" id="PF00395">
    <property type="entry name" value="SLH"/>
    <property type="match status" value="3"/>
</dbReference>
<evidence type="ECO:0000313" key="14">
    <source>
        <dbReference type="Proteomes" id="UP000053171"/>
    </source>
</evidence>
<keyword evidence="2" id="KW-0134">Cell wall</keyword>
<dbReference type="PROSITE" id="PS00137">
    <property type="entry name" value="SUBTILASE_HIS"/>
    <property type="match status" value="1"/>
</dbReference>
<feature type="compositionally biased region" description="Polar residues" evidence="10">
    <location>
        <begin position="567"/>
        <end position="578"/>
    </location>
</feature>
<dbReference type="InterPro" id="IPR023828">
    <property type="entry name" value="Peptidase_S8_Ser-AS"/>
</dbReference>
<dbReference type="InterPro" id="IPR023827">
    <property type="entry name" value="Peptidase_S8_Asp-AS"/>
</dbReference>
<dbReference type="PANTHER" id="PTHR43806:SF11">
    <property type="entry name" value="CEREVISIN-RELATED"/>
    <property type="match status" value="1"/>
</dbReference>